<evidence type="ECO:0000313" key="2">
    <source>
        <dbReference type="Proteomes" id="UP000002384"/>
    </source>
</evidence>
<dbReference type="EMBL" id="CP001291">
    <property type="protein sequence ID" value="ACK69258.1"/>
    <property type="molecule type" value="Genomic_DNA"/>
</dbReference>
<dbReference type="InterPro" id="IPR011747">
    <property type="entry name" value="CHP02241"/>
</dbReference>
<dbReference type="GO" id="GO:0005198">
    <property type="term" value="F:structural molecule activity"/>
    <property type="evidence" value="ECO:0007669"/>
    <property type="project" value="InterPro"/>
</dbReference>
<sequence length="159" mass="18330">MPELEILTNCRFYLELKLKDSKEPIDGIFMDCKGFKCTQEVIEICEVTPNKWGKENKPGQLVRTKLPGNIKTNNLVLKRGMTASKTLWKWFEDVQAGNWAKERRDGSLTIYDQSGTVQARFEFQRAWPSNYTITDVSASSNDVEIEELELACEAFKRIQ</sequence>
<dbReference type="PANTHER" id="PTHR38009:SF1">
    <property type="entry name" value="CONSERVED HYPOTHETICAL PHAGE TAIL PROTEIN"/>
    <property type="match status" value="1"/>
</dbReference>
<dbReference type="AlphaFoldDB" id="B7KH49"/>
<dbReference type="STRING" id="65393.PCC7424_0802"/>
<proteinExistence type="predicted"/>
<dbReference type="PANTHER" id="PTHR38009">
    <property type="entry name" value="CONSERVED HYPOTHETICAL PHAGE TAIL PROTEIN"/>
    <property type="match status" value="1"/>
</dbReference>
<dbReference type="Pfam" id="PF06841">
    <property type="entry name" value="Phage_T4_gp19"/>
    <property type="match status" value="1"/>
</dbReference>
<reference evidence="2" key="1">
    <citation type="journal article" date="2011" name="MBio">
        <title>Novel metabolic attributes of the genus Cyanothece, comprising a group of unicellular nitrogen-fixing Cyanobacteria.</title>
        <authorList>
            <person name="Bandyopadhyay A."/>
            <person name="Elvitigala T."/>
            <person name="Welsh E."/>
            <person name="Stockel J."/>
            <person name="Liberton M."/>
            <person name="Min H."/>
            <person name="Sherman L.A."/>
            <person name="Pakrasi H.B."/>
        </authorList>
    </citation>
    <scope>NUCLEOTIDE SEQUENCE [LARGE SCALE GENOMIC DNA]</scope>
    <source>
        <strain evidence="2">PCC 7424</strain>
    </source>
</reference>
<organism evidence="1 2">
    <name type="scientific">Gloeothece citriformis (strain PCC 7424)</name>
    <name type="common">Cyanothece sp. (strain PCC 7424)</name>
    <dbReference type="NCBI Taxonomy" id="65393"/>
    <lineage>
        <taxon>Bacteria</taxon>
        <taxon>Bacillati</taxon>
        <taxon>Cyanobacteriota</taxon>
        <taxon>Cyanophyceae</taxon>
        <taxon>Oscillatoriophycideae</taxon>
        <taxon>Chroococcales</taxon>
        <taxon>Aphanothecaceae</taxon>
        <taxon>Gloeothece</taxon>
        <taxon>Gloeothece citriformis</taxon>
    </lineage>
</organism>
<dbReference type="KEGG" id="cyc:PCC7424_0802"/>
<protein>
    <submittedName>
        <fullName evidence="1">Conserved hypothetical phage tail protein</fullName>
    </submittedName>
</protein>
<dbReference type="HOGENOM" id="CLU_101335_4_0_3"/>
<dbReference type="Proteomes" id="UP000002384">
    <property type="component" value="Chromosome"/>
</dbReference>
<dbReference type="NCBIfam" id="TIGR02241">
    <property type="entry name" value="conserved hypothetical phage tail region protein"/>
    <property type="match status" value="1"/>
</dbReference>
<evidence type="ECO:0000313" key="1">
    <source>
        <dbReference type="EMBL" id="ACK69258.1"/>
    </source>
</evidence>
<dbReference type="OrthoDB" id="571709at2"/>
<keyword evidence="2" id="KW-1185">Reference proteome</keyword>
<accession>B7KH49</accession>
<dbReference type="InterPro" id="IPR010667">
    <property type="entry name" value="Phage_T4_Gp19"/>
</dbReference>
<name>B7KH49_GLOC7</name>
<gene>
    <name evidence="1" type="ordered locus">PCC7424_0802</name>
</gene>
<dbReference type="RefSeq" id="WP_012598205.1">
    <property type="nucleotide sequence ID" value="NC_011729.1"/>
</dbReference>
<dbReference type="eggNOG" id="ENOG50312JQ">
    <property type="taxonomic scope" value="Bacteria"/>
</dbReference>